<dbReference type="Proteomes" id="UP000269198">
    <property type="component" value="Unassembled WGS sequence"/>
</dbReference>
<proteinExistence type="predicted"/>
<reference evidence="1 2" key="1">
    <citation type="submission" date="2018-11" db="EMBL/GenBank/DDBJ databases">
        <title>The genome draft of YIM 96095.</title>
        <authorList>
            <person name="Tang S.-K."/>
            <person name="Chunyu W.-X."/>
            <person name="Feng Y.-Z."/>
        </authorList>
    </citation>
    <scope>NUCLEOTIDE SEQUENCE [LARGE SCALE GENOMIC DNA]</scope>
    <source>
        <strain evidence="1 2">YIM 96095</strain>
    </source>
</reference>
<dbReference type="Pfam" id="PF07070">
    <property type="entry name" value="Spo0M"/>
    <property type="match status" value="1"/>
</dbReference>
<protein>
    <recommendedName>
        <fullName evidence="3">Sporulation protein</fullName>
    </recommendedName>
</protein>
<evidence type="ECO:0000313" key="2">
    <source>
        <dbReference type="Proteomes" id="UP000269198"/>
    </source>
</evidence>
<dbReference type="AlphaFoldDB" id="A0A3N0E2L4"/>
<dbReference type="OrthoDB" id="3431481at2"/>
<keyword evidence="2" id="KW-1185">Reference proteome</keyword>
<sequence length="270" mass="29849">MVLKRMLASVGIGGASVETTLDDDTVRPGRKVTGTLKATGGNVTQTLEGISVGLRATVEKEYEYTDSEGEEHSGEYTIDVVVAERVLSDERVELEPGQELELPFELTIPMEAPITATKNKHLQRGVGLNTRLHVDNALDNTDVDPLSIRPLPAQRAVLRALRSLGFKRKGVDLEKGTIPHTRQKLPFYQEFEYSAPGKYQGLDSLELTFLTDEEGIDVVLELDKKRGILFSEGGDKLLRLSVGHDDTDDEKIARKLHKWIDSTAGKRSVL</sequence>
<organism evidence="1 2">
    <name type="scientific">Halostreptopolyspora alba</name>
    <dbReference type="NCBI Taxonomy" id="2487137"/>
    <lineage>
        <taxon>Bacteria</taxon>
        <taxon>Bacillati</taxon>
        <taxon>Actinomycetota</taxon>
        <taxon>Actinomycetes</taxon>
        <taxon>Streptosporangiales</taxon>
        <taxon>Nocardiopsidaceae</taxon>
        <taxon>Halostreptopolyspora</taxon>
    </lineage>
</organism>
<gene>
    <name evidence="1" type="ORF">EFW17_20170</name>
</gene>
<evidence type="ECO:0008006" key="3">
    <source>
        <dbReference type="Google" id="ProtNLM"/>
    </source>
</evidence>
<evidence type="ECO:0000313" key="1">
    <source>
        <dbReference type="EMBL" id="RNL82087.1"/>
    </source>
</evidence>
<dbReference type="EMBL" id="RJMB01000026">
    <property type="protein sequence ID" value="RNL82087.1"/>
    <property type="molecule type" value="Genomic_DNA"/>
</dbReference>
<dbReference type="PANTHER" id="PTHR40053">
    <property type="entry name" value="SPORULATION-CONTROL PROTEIN SPO0M"/>
    <property type="match status" value="1"/>
</dbReference>
<accession>A0A3N0E2L4</accession>
<name>A0A3N0E2L4_9ACTN</name>
<dbReference type="PANTHER" id="PTHR40053:SF1">
    <property type="entry name" value="SPORULATION-CONTROL PROTEIN SPO0M"/>
    <property type="match status" value="1"/>
</dbReference>
<dbReference type="RefSeq" id="WP_123202999.1">
    <property type="nucleotide sequence ID" value="NZ_RJMB01000026.1"/>
</dbReference>
<dbReference type="InterPro" id="IPR009776">
    <property type="entry name" value="Spore_0_M"/>
</dbReference>
<comment type="caution">
    <text evidence="1">The sequence shown here is derived from an EMBL/GenBank/DDBJ whole genome shotgun (WGS) entry which is preliminary data.</text>
</comment>